<accession>A0A1R3L2J3</accession>
<comment type="caution">
    <text evidence="2">The sequence shown here is derived from an EMBL/GenBank/DDBJ whole genome shotgun (WGS) entry which is preliminary data.</text>
</comment>
<evidence type="ECO:0000256" key="1">
    <source>
        <dbReference type="SAM" id="MobiDB-lite"/>
    </source>
</evidence>
<keyword evidence="3" id="KW-1185">Reference proteome</keyword>
<organism evidence="2 3">
    <name type="scientific">Corchorus olitorius</name>
    <dbReference type="NCBI Taxonomy" id="93759"/>
    <lineage>
        <taxon>Eukaryota</taxon>
        <taxon>Viridiplantae</taxon>
        <taxon>Streptophyta</taxon>
        <taxon>Embryophyta</taxon>
        <taxon>Tracheophyta</taxon>
        <taxon>Spermatophyta</taxon>
        <taxon>Magnoliopsida</taxon>
        <taxon>eudicotyledons</taxon>
        <taxon>Gunneridae</taxon>
        <taxon>Pentapetalae</taxon>
        <taxon>rosids</taxon>
        <taxon>malvids</taxon>
        <taxon>Malvales</taxon>
        <taxon>Malvaceae</taxon>
        <taxon>Grewioideae</taxon>
        <taxon>Apeibeae</taxon>
        <taxon>Corchorus</taxon>
    </lineage>
</organism>
<evidence type="ECO:0000313" key="2">
    <source>
        <dbReference type="EMBL" id="OMP13509.1"/>
    </source>
</evidence>
<protein>
    <submittedName>
        <fullName evidence="2">Uncharacterized protein</fullName>
    </submittedName>
</protein>
<gene>
    <name evidence="2" type="ORF">COLO4_01530</name>
</gene>
<name>A0A1R3L2J3_9ROSI</name>
<feature type="region of interest" description="Disordered" evidence="1">
    <location>
        <begin position="1"/>
        <end position="33"/>
    </location>
</feature>
<dbReference type="Proteomes" id="UP000187203">
    <property type="component" value="Unassembled WGS sequence"/>
</dbReference>
<sequence>MSPNASLKLPELNPPKPAPPPMLGSTPAWPYWS</sequence>
<proteinExistence type="predicted"/>
<dbReference type="EMBL" id="AWUE01004066">
    <property type="protein sequence ID" value="OMP13509.1"/>
    <property type="molecule type" value="Genomic_DNA"/>
</dbReference>
<feature type="compositionally biased region" description="Pro residues" evidence="1">
    <location>
        <begin position="12"/>
        <end position="22"/>
    </location>
</feature>
<dbReference type="AlphaFoldDB" id="A0A1R3L2J3"/>
<reference evidence="3" key="1">
    <citation type="submission" date="2013-09" db="EMBL/GenBank/DDBJ databases">
        <title>Corchorus olitorius genome sequencing.</title>
        <authorList>
            <person name="Alam M."/>
            <person name="Haque M.S."/>
            <person name="Islam M.S."/>
            <person name="Emdad E.M."/>
            <person name="Islam M.M."/>
            <person name="Ahmed B."/>
            <person name="Halim A."/>
            <person name="Hossen Q.M.M."/>
            <person name="Hossain M.Z."/>
            <person name="Ahmed R."/>
            <person name="Khan M.M."/>
            <person name="Islam R."/>
            <person name="Rashid M.M."/>
            <person name="Khan S.A."/>
            <person name="Rahman M.S."/>
            <person name="Alam M."/>
            <person name="Yahiya A.S."/>
            <person name="Khan M.S."/>
            <person name="Azam M.S."/>
            <person name="Haque T."/>
            <person name="Lashkar M.Z.H."/>
            <person name="Akhand A.I."/>
            <person name="Morshed G."/>
            <person name="Roy S."/>
            <person name="Uddin K.S."/>
            <person name="Rabeya T."/>
            <person name="Hossain A.S."/>
            <person name="Chowdhury A."/>
            <person name="Snigdha A.R."/>
            <person name="Mortoza M.S."/>
            <person name="Matin S.A."/>
            <person name="Hoque S.M.E."/>
            <person name="Islam M.K."/>
            <person name="Roy D.K."/>
            <person name="Haider R."/>
            <person name="Moosa M.M."/>
            <person name="Elias S.M."/>
            <person name="Hasan A.M."/>
            <person name="Jahan S."/>
            <person name="Shafiuddin M."/>
            <person name="Mahmood N."/>
            <person name="Shommy N.S."/>
        </authorList>
    </citation>
    <scope>NUCLEOTIDE SEQUENCE [LARGE SCALE GENOMIC DNA]</scope>
    <source>
        <strain evidence="3">cv. O-4</strain>
    </source>
</reference>
<evidence type="ECO:0000313" key="3">
    <source>
        <dbReference type="Proteomes" id="UP000187203"/>
    </source>
</evidence>